<dbReference type="AlphaFoldDB" id="A0A8H2M2S3"/>
<dbReference type="EMBL" id="CAACYI010000001">
    <property type="protein sequence ID" value="VFB15549.1"/>
    <property type="molecule type" value="Genomic_DNA"/>
</dbReference>
<dbReference type="InterPro" id="IPR000192">
    <property type="entry name" value="Aminotrans_V_dom"/>
</dbReference>
<dbReference type="Pfam" id="PF00266">
    <property type="entry name" value="Aminotran_5"/>
    <property type="match status" value="1"/>
</dbReference>
<dbReference type="PANTHER" id="PTHR43586:SF4">
    <property type="entry name" value="ISOPENICILLIN N EPIMERASE"/>
    <property type="match status" value="1"/>
</dbReference>
<dbReference type="Gene3D" id="3.40.640.10">
    <property type="entry name" value="Type I PLP-dependent aspartate aminotransferase-like (Major domain)"/>
    <property type="match status" value="1"/>
</dbReference>
<dbReference type="PANTHER" id="PTHR43586">
    <property type="entry name" value="CYSTEINE DESULFURASE"/>
    <property type="match status" value="1"/>
</dbReference>
<dbReference type="InterPro" id="IPR015424">
    <property type="entry name" value="PyrdxlP-dep_Trfase"/>
</dbReference>
<keyword evidence="3" id="KW-1185">Reference proteome</keyword>
<sequence>MIYLDNASTSLIKPESVGLAVMEGINSRYFANPNRGSYEMSLNSLRALYNLREELGELFGVEALKVALCANVTTALNLVFNALLHEKDHIITSMADHNSVLRPLNHLKLKGVEVSYLPLTGDKIDLSYLDKLLQKNTKAVCLTAMSNVSGQVTHLKTAADFCKKHGLILIVDGAQAAGTMDLNLKDFDRTVLCFTGHKSLYGPEGTGGIALKGDIKFEEVFSGGGGNSNDDHQSPFMPDIFEYGTINVHSNLGLLAGVKYLKSMGLDKISRDLFELSSYLYKSLKSLEGVRLYGDHADPHGPIVSFNYKDYSSEEVADLLWQRGEIATRAKLHCAPLFHKAMGTDKRGMVRVSLSTFNSFEDVDKLIETLKNIP</sequence>
<dbReference type="GO" id="GO:0031071">
    <property type="term" value="F:cysteine desulfurase activity"/>
    <property type="evidence" value="ECO:0007669"/>
    <property type="project" value="UniProtKB-EC"/>
</dbReference>
<evidence type="ECO:0000313" key="3">
    <source>
        <dbReference type="Proteomes" id="UP000377798"/>
    </source>
</evidence>
<dbReference type="EC" id="2.8.1.7" evidence="2"/>
<proteinExistence type="predicted"/>
<comment type="caution">
    <text evidence="2">The sequence shown here is derived from an EMBL/GenBank/DDBJ whole genome shotgun (WGS) entry which is preliminary data.</text>
</comment>
<protein>
    <submittedName>
        <fullName evidence="2">Probable cysteine desulfurase</fullName>
        <ecNumber evidence="2">2.8.1.7</ecNumber>
    </submittedName>
</protein>
<organism evidence="2 3">
    <name type="scientific">Urinicoccus massiliensis</name>
    <dbReference type="NCBI Taxonomy" id="1723382"/>
    <lineage>
        <taxon>Bacteria</taxon>
        <taxon>Bacillati</taxon>
        <taxon>Bacillota</taxon>
        <taxon>Tissierellia</taxon>
        <taxon>Tissierellales</taxon>
        <taxon>Peptoniphilaceae</taxon>
        <taxon>Urinicoccus</taxon>
    </lineage>
</organism>
<reference evidence="2 3" key="1">
    <citation type="submission" date="2019-02" db="EMBL/GenBank/DDBJ databases">
        <authorList>
            <consortium name="Pathogen Informatics"/>
        </authorList>
    </citation>
    <scope>NUCLEOTIDE SEQUENCE [LARGE SCALE GENOMIC DNA]</scope>
    <source>
        <strain evidence="2 3">3012STDY7089603</strain>
    </source>
</reference>
<keyword evidence="2" id="KW-0808">Transferase</keyword>
<dbReference type="RefSeq" id="WP_131747878.1">
    <property type="nucleotide sequence ID" value="NZ_CAACYI010000001.1"/>
</dbReference>
<evidence type="ECO:0000259" key="1">
    <source>
        <dbReference type="Pfam" id="PF00266"/>
    </source>
</evidence>
<gene>
    <name evidence="2" type="primary">csd_1</name>
    <name evidence="2" type="ORF">NCTC13150_00045</name>
</gene>
<dbReference type="Gene3D" id="3.90.1150.10">
    <property type="entry name" value="Aspartate Aminotransferase, domain 1"/>
    <property type="match status" value="1"/>
</dbReference>
<dbReference type="InterPro" id="IPR015422">
    <property type="entry name" value="PyrdxlP-dep_Trfase_small"/>
</dbReference>
<dbReference type="Proteomes" id="UP000377798">
    <property type="component" value="Unassembled WGS sequence"/>
</dbReference>
<name>A0A8H2M2S3_9FIRM</name>
<dbReference type="InterPro" id="IPR015421">
    <property type="entry name" value="PyrdxlP-dep_Trfase_major"/>
</dbReference>
<dbReference type="SUPFAM" id="SSF53383">
    <property type="entry name" value="PLP-dependent transferases"/>
    <property type="match status" value="1"/>
</dbReference>
<accession>A0A8H2M2S3</accession>
<feature type="domain" description="Aminotransferase class V" evidence="1">
    <location>
        <begin position="2"/>
        <end position="366"/>
    </location>
</feature>
<evidence type="ECO:0000313" key="2">
    <source>
        <dbReference type="EMBL" id="VFB15549.1"/>
    </source>
</evidence>